<protein>
    <submittedName>
        <fullName evidence="2">Uncharacterized protein</fullName>
    </submittedName>
</protein>
<evidence type="ECO:0000313" key="2">
    <source>
        <dbReference type="EMBL" id="PYH64269.1"/>
    </source>
</evidence>
<sequence>MGSPAIDVDVCPHARTKEENQERAFIAASRRKDRSLDARVESANRASRLHKQRTGKALLISRDIVEQEAMYEEVDGRYQDKVNRMLHAQLMQLQIEFYHNLIATFAEDRPSALHQRRASRSRLNSPVSLNGIRKISLDLSGLRASVSEGMRTELVTNSLGPHQSTYGAPPPTYSGNVKSPSYRSVVLAPSGQLSSYFTQAVGGLRWPAQVPAATMGEMNTMLVRQFWDRMSSAPVIPAHTMPFHMLETHTVLSSGATVPPTTIMSLSSANRQVHPMYQQTCARSDSDRALQTLSLANPPQNNSSPGMSMETTEPVMTPDLCSTSSTPQSPTSTGQSPGLCGLDLNKDESMGQRQEHHMDSDYEGFSRFEFGLSSGSKLPEFETVFDGLFPMEDIPVSPLVH</sequence>
<gene>
    <name evidence="2" type="ORF">BO88DRAFT_429626</name>
</gene>
<feature type="compositionally biased region" description="Low complexity" evidence="1">
    <location>
        <begin position="322"/>
        <end position="338"/>
    </location>
</feature>
<reference evidence="2" key="1">
    <citation type="submission" date="2016-12" db="EMBL/GenBank/DDBJ databases">
        <title>The genomes of Aspergillus section Nigri reveals drivers in fungal speciation.</title>
        <authorList>
            <consortium name="DOE Joint Genome Institute"/>
            <person name="Vesth T.C."/>
            <person name="Nybo J."/>
            <person name="Theobald S."/>
            <person name="Brandl J."/>
            <person name="Frisvad J.C."/>
            <person name="Nielsen K.F."/>
            <person name="Lyhne E.K."/>
            <person name="Kogle M.E."/>
            <person name="Kuo A."/>
            <person name="Riley R."/>
            <person name="Clum A."/>
            <person name="Nolan M."/>
            <person name="Lipzen A."/>
            <person name="Salamov A."/>
            <person name="Henrissat B."/>
            <person name="Wiebenga A."/>
            <person name="De Vries R.P."/>
            <person name="Grigoriev I.V."/>
            <person name="Mortensen U.H."/>
            <person name="Andersen M.R."/>
            <person name="Baker S.E."/>
        </authorList>
    </citation>
    <scope>NUCLEOTIDE SEQUENCE [LARGE SCALE GENOMIC DNA]</scope>
    <source>
        <strain evidence="2">CBS 113365</strain>
    </source>
</reference>
<organism evidence="2 3">
    <name type="scientific">Aspergillus vadensis (strain CBS 113365 / IMI 142717 / IBT 24658)</name>
    <dbReference type="NCBI Taxonomy" id="1448311"/>
    <lineage>
        <taxon>Eukaryota</taxon>
        <taxon>Fungi</taxon>
        <taxon>Dikarya</taxon>
        <taxon>Ascomycota</taxon>
        <taxon>Pezizomycotina</taxon>
        <taxon>Eurotiomycetes</taxon>
        <taxon>Eurotiomycetidae</taxon>
        <taxon>Eurotiales</taxon>
        <taxon>Aspergillaceae</taxon>
        <taxon>Aspergillus</taxon>
        <taxon>Aspergillus subgen. Circumdati</taxon>
    </lineage>
</organism>
<accession>A0A319AVI3</accession>
<feature type="compositionally biased region" description="Polar residues" evidence="1">
    <location>
        <begin position="294"/>
        <end position="311"/>
    </location>
</feature>
<evidence type="ECO:0000256" key="1">
    <source>
        <dbReference type="SAM" id="MobiDB-lite"/>
    </source>
</evidence>
<evidence type="ECO:0000313" key="3">
    <source>
        <dbReference type="Proteomes" id="UP000248405"/>
    </source>
</evidence>
<dbReference type="RefSeq" id="XP_025558063.1">
    <property type="nucleotide sequence ID" value="XM_025709173.1"/>
</dbReference>
<dbReference type="AlphaFoldDB" id="A0A319AVI3"/>
<dbReference type="GeneID" id="37213765"/>
<name>A0A319AVI3_ASPVC</name>
<proteinExistence type="predicted"/>
<feature type="compositionally biased region" description="Basic and acidic residues" evidence="1">
    <location>
        <begin position="344"/>
        <end position="358"/>
    </location>
</feature>
<feature type="region of interest" description="Disordered" evidence="1">
    <location>
        <begin position="294"/>
        <end position="358"/>
    </location>
</feature>
<dbReference type="Proteomes" id="UP000248405">
    <property type="component" value="Unassembled WGS sequence"/>
</dbReference>
<dbReference type="OrthoDB" id="5397087at2759"/>
<keyword evidence="3" id="KW-1185">Reference proteome</keyword>
<dbReference type="EMBL" id="KZ821644">
    <property type="protein sequence ID" value="PYH64269.1"/>
    <property type="molecule type" value="Genomic_DNA"/>
</dbReference>